<dbReference type="SUPFAM" id="SSF48452">
    <property type="entry name" value="TPR-like"/>
    <property type="match status" value="1"/>
</dbReference>
<name>A0ABS7IU67_9SPHN</name>
<evidence type="ECO:0000313" key="4">
    <source>
        <dbReference type="Proteomes" id="UP000783253"/>
    </source>
</evidence>
<feature type="transmembrane region" description="Helical" evidence="2">
    <location>
        <begin position="28"/>
        <end position="44"/>
    </location>
</feature>
<dbReference type="EMBL" id="JAIGNK010000001">
    <property type="protein sequence ID" value="MBX7456936.1"/>
    <property type="molecule type" value="Genomic_DNA"/>
</dbReference>
<feature type="transmembrane region" description="Helical" evidence="2">
    <location>
        <begin position="6"/>
        <end position="23"/>
    </location>
</feature>
<dbReference type="InterPro" id="IPR019734">
    <property type="entry name" value="TPR_rpt"/>
</dbReference>
<protein>
    <submittedName>
        <fullName evidence="3">Tetratricopeptide repeat protein</fullName>
    </submittedName>
</protein>
<sequence>MSWIPVIALAIVSFAAAVFLIGVKKGGWALLGATLLFGLTGYALQGTPGLPAAPGTATEKQAVDGELLVNARREYFSDPQLPSRWIITGDGYARRGNFAQAAGFYRSATEENPRDLEAWLALGIALVEHADGRLTPAALLAFERAQQLDEANGGARYFLGMSWLRSGEAGRTVELWREALANAPEDAEWRESLALRLLRLEALLASDQPASAGQDGR</sequence>
<feature type="repeat" description="TPR" evidence="1">
    <location>
        <begin position="82"/>
        <end position="115"/>
    </location>
</feature>
<keyword evidence="1" id="KW-0802">TPR repeat</keyword>
<evidence type="ECO:0000256" key="1">
    <source>
        <dbReference type="PROSITE-ProRule" id="PRU00339"/>
    </source>
</evidence>
<dbReference type="Proteomes" id="UP000783253">
    <property type="component" value="Unassembled WGS sequence"/>
</dbReference>
<accession>A0ABS7IU67</accession>
<dbReference type="Gene3D" id="1.25.40.10">
    <property type="entry name" value="Tetratricopeptide repeat domain"/>
    <property type="match status" value="1"/>
</dbReference>
<proteinExistence type="predicted"/>
<keyword evidence="4" id="KW-1185">Reference proteome</keyword>
<keyword evidence="2" id="KW-0472">Membrane</keyword>
<dbReference type="PROSITE" id="PS50005">
    <property type="entry name" value="TPR"/>
    <property type="match status" value="1"/>
</dbReference>
<organism evidence="3 4">
    <name type="scientific">Qipengyuania polymorpha</name>
    <dbReference type="NCBI Taxonomy" id="2867234"/>
    <lineage>
        <taxon>Bacteria</taxon>
        <taxon>Pseudomonadati</taxon>
        <taxon>Pseudomonadota</taxon>
        <taxon>Alphaproteobacteria</taxon>
        <taxon>Sphingomonadales</taxon>
        <taxon>Erythrobacteraceae</taxon>
        <taxon>Qipengyuania</taxon>
    </lineage>
</organism>
<dbReference type="RefSeq" id="WP_221572347.1">
    <property type="nucleotide sequence ID" value="NZ_JAIGNK010000001.1"/>
</dbReference>
<evidence type="ECO:0000256" key="2">
    <source>
        <dbReference type="SAM" id="Phobius"/>
    </source>
</evidence>
<dbReference type="InterPro" id="IPR011990">
    <property type="entry name" value="TPR-like_helical_dom_sf"/>
</dbReference>
<gene>
    <name evidence="3" type="ORF">K3152_01635</name>
</gene>
<keyword evidence="2" id="KW-1133">Transmembrane helix</keyword>
<keyword evidence="2" id="KW-0812">Transmembrane</keyword>
<comment type="caution">
    <text evidence="3">The sequence shown here is derived from an EMBL/GenBank/DDBJ whole genome shotgun (WGS) entry which is preliminary data.</text>
</comment>
<reference evidence="3 4" key="1">
    <citation type="submission" date="2021-08" db="EMBL/GenBank/DDBJ databases">
        <title>Comparative Genomics Analysis of the Genus Qipengyuania Reveals Extensive Genetic Diversity and Metabolic Versatility, Including the Description of Fifteen Novel Species.</title>
        <authorList>
            <person name="Liu Y."/>
        </authorList>
    </citation>
    <scope>NUCLEOTIDE SEQUENCE [LARGE SCALE GENOMIC DNA]</scope>
    <source>
        <strain evidence="3 4">1NDH17</strain>
    </source>
</reference>
<evidence type="ECO:0000313" key="3">
    <source>
        <dbReference type="EMBL" id="MBX7456936.1"/>
    </source>
</evidence>
<dbReference type="Pfam" id="PF13428">
    <property type="entry name" value="TPR_14"/>
    <property type="match status" value="1"/>
</dbReference>